<evidence type="ECO:0000256" key="1">
    <source>
        <dbReference type="ARBA" id="ARBA00001946"/>
    </source>
</evidence>
<name>A0A4Z0Y891_9FIRM</name>
<evidence type="ECO:0000313" key="6">
    <source>
        <dbReference type="Proteomes" id="UP000297714"/>
    </source>
</evidence>
<dbReference type="SMART" id="SM00990">
    <property type="entry name" value="VRR_NUC"/>
    <property type="match status" value="1"/>
</dbReference>
<proteinExistence type="predicted"/>
<organism evidence="5 6">
    <name type="scientific">Caproiciproducens galactitolivorans</name>
    <dbReference type="NCBI Taxonomy" id="642589"/>
    <lineage>
        <taxon>Bacteria</taxon>
        <taxon>Bacillati</taxon>
        <taxon>Bacillota</taxon>
        <taxon>Clostridia</taxon>
        <taxon>Eubacteriales</taxon>
        <taxon>Acutalibacteraceae</taxon>
        <taxon>Caproiciproducens</taxon>
    </lineage>
</organism>
<reference evidence="5 6" key="1">
    <citation type="submission" date="2019-04" db="EMBL/GenBank/DDBJ databases">
        <authorList>
            <person name="Poehlein A."/>
            <person name="Bengelsdorf F.R."/>
            <person name="Duerre P."/>
            <person name="Daniel R."/>
        </authorList>
    </citation>
    <scope>NUCLEOTIDE SEQUENCE [LARGE SCALE GENOMIC DNA]</scope>
    <source>
        <strain evidence="5 6">BS-1</strain>
    </source>
</reference>
<keyword evidence="3" id="KW-0378">Hydrolase</keyword>
<dbReference type="Gene3D" id="3.40.1350.10">
    <property type="match status" value="1"/>
</dbReference>
<evidence type="ECO:0000256" key="3">
    <source>
        <dbReference type="ARBA" id="ARBA00022801"/>
    </source>
</evidence>
<sequence>MRESTIEAYLRDRVKELGGKAYKFVSPGNDGVPDRLVCLPGGRVVFVELKAPGKKPTKLQERQHEILTGLGLDVRVIDCKANIDWLIAEWKGR</sequence>
<evidence type="ECO:0000256" key="2">
    <source>
        <dbReference type="ARBA" id="ARBA00022722"/>
    </source>
</evidence>
<feature type="domain" description="VRR-NUC" evidence="4">
    <location>
        <begin position="1"/>
        <end position="81"/>
    </location>
</feature>
<dbReference type="GO" id="GO:0016788">
    <property type="term" value="F:hydrolase activity, acting on ester bonds"/>
    <property type="evidence" value="ECO:0007669"/>
    <property type="project" value="InterPro"/>
</dbReference>
<evidence type="ECO:0000259" key="4">
    <source>
        <dbReference type="SMART" id="SM00990"/>
    </source>
</evidence>
<comment type="caution">
    <text evidence="5">The sequence shown here is derived from an EMBL/GenBank/DDBJ whole genome shotgun (WGS) entry which is preliminary data.</text>
</comment>
<keyword evidence="2" id="KW-0540">Nuclease</keyword>
<dbReference type="AlphaFoldDB" id="A0A4Z0Y891"/>
<dbReference type="RefSeq" id="WP_135661051.1">
    <property type="nucleotide sequence ID" value="NZ_JAJUFJ010000022.1"/>
</dbReference>
<gene>
    <name evidence="5" type="ORF">CAGA_23820</name>
</gene>
<dbReference type="InterPro" id="IPR014883">
    <property type="entry name" value="VRR_NUC"/>
</dbReference>
<dbReference type="EMBL" id="SRMQ01000016">
    <property type="protein sequence ID" value="TGJ75501.1"/>
    <property type="molecule type" value="Genomic_DNA"/>
</dbReference>
<protein>
    <submittedName>
        <fullName evidence="5">VRR-NUC domain protein</fullName>
    </submittedName>
</protein>
<dbReference type="GO" id="GO:0004518">
    <property type="term" value="F:nuclease activity"/>
    <property type="evidence" value="ECO:0007669"/>
    <property type="project" value="UniProtKB-KW"/>
</dbReference>
<comment type="cofactor">
    <cofactor evidence="1">
        <name>Mg(2+)</name>
        <dbReference type="ChEBI" id="CHEBI:18420"/>
    </cofactor>
</comment>
<dbReference type="InterPro" id="IPR011856">
    <property type="entry name" value="tRNA_endonuc-like_dom_sf"/>
</dbReference>
<evidence type="ECO:0000313" key="5">
    <source>
        <dbReference type="EMBL" id="TGJ75501.1"/>
    </source>
</evidence>
<dbReference type="OrthoDB" id="6706702at2"/>
<accession>A0A4Z0Y891</accession>
<dbReference type="GO" id="GO:0003676">
    <property type="term" value="F:nucleic acid binding"/>
    <property type="evidence" value="ECO:0007669"/>
    <property type="project" value="InterPro"/>
</dbReference>
<keyword evidence="6" id="KW-1185">Reference proteome</keyword>
<dbReference type="Proteomes" id="UP000297714">
    <property type="component" value="Unassembled WGS sequence"/>
</dbReference>